<evidence type="ECO:0000256" key="1">
    <source>
        <dbReference type="ARBA" id="ARBA00023015"/>
    </source>
</evidence>
<proteinExistence type="predicted"/>
<dbReference type="Gene3D" id="1.10.10.60">
    <property type="entry name" value="Homeodomain-like"/>
    <property type="match status" value="1"/>
</dbReference>
<evidence type="ECO:0000256" key="2">
    <source>
        <dbReference type="ARBA" id="ARBA00023125"/>
    </source>
</evidence>
<dbReference type="InterPro" id="IPR009057">
    <property type="entry name" value="Homeodomain-like_sf"/>
</dbReference>
<dbReference type="Pfam" id="PF12833">
    <property type="entry name" value="HTH_18"/>
    <property type="match status" value="1"/>
</dbReference>
<dbReference type="Pfam" id="PF20240">
    <property type="entry name" value="DUF6597"/>
    <property type="match status" value="1"/>
</dbReference>
<dbReference type="PANTHER" id="PTHR46796">
    <property type="entry name" value="HTH-TYPE TRANSCRIPTIONAL ACTIVATOR RHAS-RELATED"/>
    <property type="match status" value="1"/>
</dbReference>
<dbReference type="InterPro" id="IPR050204">
    <property type="entry name" value="AraC_XylS_family_regulators"/>
</dbReference>
<accession>A0A941DPP8</accession>
<keyword evidence="1" id="KW-0805">Transcription regulation</keyword>
<comment type="caution">
    <text evidence="5">The sequence shown here is derived from an EMBL/GenBank/DDBJ whole genome shotgun (WGS) entry which is preliminary data.</text>
</comment>
<protein>
    <submittedName>
        <fullName evidence="5">Helix-turn-helix transcriptional regulator</fullName>
    </submittedName>
</protein>
<dbReference type="SMART" id="SM00342">
    <property type="entry name" value="HTH_ARAC"/>
    <property type="match status" value="1"/>
</dbReference>
<dbReference type="SUPFAM" id="SSF46689">
    <property type="entry name" value="Homeodomain-like"/>
    <property type="match status" value="1"/>
</dbReference>
<dbReference type="Proteomes" id="UP000680067">
    <property type="component" value="Unassembled WGS sequence"/>
</dbReference>
<evidence type="ECO:0000259" key="4">
    <source>
        <dbReference type="PROSITE" id="PS01124"/>
    </source>
</evidence>
<dbReference type="GO" id="GO:0043565">
    <property type="term" value="F:sequence-specific DNA binding"/>
    <property type="evidence" value="ECO:0007669"/>
    <property type="project" value="InterPro"/>
</dbReference>
<gene>
    <name evidence="5" type="ORF">KDM89_06740</name>
</gene>
<evidence type="ECO:0000313" key="6">
    <source>
        <dbReference type="Proteomes" id="UP000680067"/>
    </source>
</evidence>
<dbReference type="RefSeq" id="WP_212687166.1">
    <property type="nucleotide sequence ID" value="NZ_JAGSPN010000003.1"/>
</dbReference>
<dbReference type="GO" id="GO:0003700">
    <property type="term" value="F:DNA-binding transcription factor activity"/>
    <property type="evidence" value="ECO:0007669"/>
    <property type="project" value="InterPro"/>
</dbReference>
<dbReference type="PROSITE" id="PS01124">
    <property type="entry name" value="HTH_ARAC_FAMILY_2"/>
    <property type="match status" value="1"/>
</dbReference>
<organism evidence="5 6">
    <name type="scientific">Undibacterium luofuense</name>
    <dbReference type="NCBI Taxonomy" id="2828733"/>
    <lineage>
        <taxon>Bacteria</taxon>
        <taxon>Pseudomonadati</taxon>
        <taxon>Pseudomonadota</taxon>
        <taxon>Betaproteobacteria</taxon>
        <taxon>Burkholderiales</taxon>
        <taxon>Oxalobacteraceae</taxon>
        <taxon>Undibacterium</taxon>
    </lineage>
</organism>
<keyword evidence="2" id="KW-0238">DNA-binding</keyword>
<sequence length="269" mass="30637">MSLPPPRGVLRPQIPEAQFQHQRHAPCAELNNWIEHFWFVAWDVQDAEATEQTTLPHPNVHLVIEQGEARIWGVQTDRFTRRLHGKQSVFGIKFRAGGFYHWLGQPVASIHNQQCAVPANIASAAEKLTAAVSDKQPFSALCLLAEQMFLSLLPQIPNADPALPLLQQIMQDIVAQPELNSVEDLQKRYGIHKRQLQRLFQQYVGVSPKWVIQRYRLHEAIARIQSGDSKDWAALALELGYFDQAHFVRAFRVLTGMTPVAYQQTLLQK</sequence>
<dbReference type="InterPro" id="IPR046532">
    <property type="entry name" value="DUF6597"/>
</dbReference>
<reference evidence="5" key="1">
    <citation type="submission" date="2021-04" db="EMBL/GenBank/DDBJ databases">
        <title>novel species isolated from subtropical streams in China.</title>
        <authorList>
            <person name="Lu H."/>
        </authorList>
    </citation>
    <scope>NUCLEOTIDE SEQUENCE</scope>
    <source>
        <strain evidence="5">LFS511W</strain>
    </source>
</reference>
<name>A0A941DPP8_9BURK</name>
<keyword evidence="6" id="KW-1185">Reference proteome</keyword>
<dbReference type="InterPro" id="IPR018060">
    <property type="entry name" value="HTH_AraC"/>
</dbReference>
<keyword evidence="3" id="KW-0804">Transcription</keyword>
<dbReference type="AlphaFoldDB" id="A0A941DPP8"/>
<feature type="domain" description="HTH araC/xylS-type" evidence="4">
    <location>
        <begin position="164"/>
        <end position="265"/>
    </location>
</feature>
<evidence type="ECO:0000313" key="5">
    <source>
        <dbReference type="EMBL" id="MBR7781831.1"/>
    </source>
</evidence>
<dbReference type="EMBL" id="JAGSPN010000003">
    <property type="protein sequence ID" value="MBR7781831.1"/>
    <property type="molecule type" value="Genomic_DNA"/>
</dbReference>
<evidence type="ECO:0000256" key="3">
    <source>
        <dbReference type="ARBA" id="ARBA00023163"/>
    </source>
</evidence>